<organism evidence="2 3">
    <name type="scientific">Gossypium mustelinum</name>
    <name type="common">Cotton</name>
    <name type="synonym">Gossypium caicoense</name>
    <dbReference type="NCBI Taxonomy" id="34275"/>
    <lineage>
        <taxon>Eukaryota</taxon>
        <taxon>Viridiplantae</taxon>
        <taxon>Streptophyta</taxon>
        <taxon>Embryophyta</taxon>
        <taxon>Tracheophyta</taxon>
        <taxon>Spermatophyta</taxon>
        <taxon>Magnoliopsida</taxon>
        <taxon>eudicotyledons</taxon>
        <taxon>Gunneridae</taxon>
        <taxon>Pentapetalae</taxon>
        <taxon>rosids</taxon>
        <taxon>malvids</taxon>
        <taxon>Malvales</taxon>
        <taxon>Malvaceae</taxon>
        <taxon>Malvoideae</taxon>
        <taxon>Gossypium</taxon>
    </lineage>
</organism>
<dbReference type="AlphaFoldDB" id="A0A5D2V655"/>
<dbReference type="Proteomes" id="UP000323597">
    <property type="component" value="Chromosome D05"/>
</dbReference>
<sequence length="99" mass="11483">YASKASIIRYAKIALQLQNKTVRDVALRCRWMTKKENSKRKKEEHYIARKRKDKKESVADSMAKPTQFGARPNLSPYASPMIPMDYDDGIPYRGFGQWG</sequence>
<dbReference type="PANTHER" id="PTHR14000:SF45">
    <property type="entry name" value="FINGER CCCH DOMAIN PROTEIN, PUTATIVE (DUF3755)-RELATED"/>
    <property type="match status" value="1"/>
</dbReference>
<feature type="non-terminal residue" evidence="2">
    <location>
        <position position="1"/>
    </location>
</feature>
<feature type="compositionally biased region" description="Basic and acidic residues" evidence="1">
    <location>
        <begin position="36"/>
        <end position="47"/>
    </location>
</feature>
<gene>
    <name evidence="2" type="ORF">E1A91_D05G396700v1</name>
</gene>
<reference evidence="2 3" key="1">
    <citation type="submission" date="2019-07" db="EMBL/GenBank/DDBJ databases">
        <title>WGS assembly of Gossypium mustelinum.</title>
        <authorList>
            <person name="Chen Z.J."/>
            <person name="Sreedasyam A."/>
            <person name="Ando A."/>
            <person name="Song Q."/>
            <person name="De L."/>
            <person name="Hulse-Kemp A."/>
            <person name="Ding M."/>
            <person name="Ye W."/>
            <person name="Kirkbride R."/>
            <person name="Jenkins J."/>
            <person name="Plott C."/>
            <person name="Lovell J."/>
            <person name="Lin Y.-M."/>
            <person name="Vaughn R."/>
            <person name="Liu B."/>
            <person name="Li W."/>
            <person name="Simpson S."/>
            <person name="Scheffler B."/>
            <person name="Saski C."/>
            <person name="Grover C."/>
            <person name="Hu G."/>
            <person name="Conover J."/>
            <person name="Carlson J."/>
            <person name="Shu S."/>
            <person name="Boston L."/>
            <person name="Williams M."/>
            <person name="Peterson D."/>
            <person name="Mcgee K."/>
            <person name="Jones D."/>
            <person name="Wendel J."/>
            <person name="Stelly D."/>
            <person name="Grimwood J."/>
            <person name="Schmutz J."/>
        </authorList>
    </citation>
    <scope>NUCLEOTIDE SEQUENCE [LARGE SCALE GENOMIC DNA]</scope>
    <source>
        <strain evidence="2">1408120.09</strain>
    </source>
</reference>
<evidence type="ECO:0000313" key="3">
    <source>
        <dbReference type="Proteomes" id="UP000323597"/>
    </source>
</evidence>
<protein>
    <submittedName>
        <fullName evidence="2">Uncharacterized protein</fullName>
    </submittedName>
</protein>
<keyword evidence="3" id="KW-1185">Reference proteome</keyword>
<dbReference type="EMBL" id="CM017653">
    <property type="protein sequence ID" value="TYI84866.1"/>
    <property type="molecule type" value="Genomic_DNA"/>
</dbReference>
<evidence type="ECO:0000256" key="1">
    <source>
        <dbReference type="SAM" id="MobiDB-lite"/>
    </source>
</evidence>
<feature type="region of interest" description="Disordered" evidence="1">
    <location>
        <begin position="36"/>
        <end position="74"/>
    </location>
</feature>
<dbReference type="PANTHER" id="PTHR14000">
    <property type="entry name" value="FINGER CCCH DOMAIN PROTEIN, PUTATIVE (DUF3755)-RELATED"/>
    <property type="match status" value="1"/>
</dbReference>
<accession>A0A5D2V655</accession>
<name>A0A5D2V655_GOSMU</name>
<evidence type="ECO:0000313" key="2">
    <source>
        <dbReference type="EMBL" id="TYI84866.1"/>
    </source>
</evidence>
<proteinExistence type="predicted"/>